<dbReference type="EMBL" id="CADCXW020000344">
    <property type="protein sequence ID" value="CAD1579782.1"/>
    <property type="molecule type" value="Genomic_DNA"/>
</dbReference>
<sequence length="100" mass="11176">MSHHKLISFGNNVRFLDRSGATMTMMIMIAPLKTTAGSIYPAYHNREILMNASLAYSKKDIPNGEFPIAICLLIAPERTETSTTRLSSFTQRTDKTLIVL</sequence>
<accession>A0A6V7LU70</accession>
<proteinExistence type="predicted"/>
<evidence type="ECO:0000313" key="1">
    <source>
        <dbReference type="EMBL" id="CAD1579782.1"/>
    </source>
</evidence>
<organism evidence="1">
    <name type="scientific">Bracon brevicornis</name>
    <dbReference type="NCBI Taxonomy" id="1563983"/>
    <lineage>
        <taxon>Eukaryota</taxon>
        <taxon>Metazoa</taxon>
        <taxon>Ecdysozoa</taxon>
        <taxon>Arthropoda</taxon>
        <taxon>Hexapoda</taxon>
        <taxon>Insecta</taxon>
        <taxon>Pterygota</taxon>
        <taxon>Neoptera</taxon>
        <taxon>Endopterygota</taxon>
        <taxon>Hymenoptera</taxon>
        <taxon>Apocrita</taxon>
        <taxon>Ichneumonoidea</taxon>
        <taxon>Braconidae</taxon>
        <taxon>Braconinae</taxon>
        <taxon>Bracon</taxon>
    </lineage>
</organism>
<protein>
    <submittedName>
        <fullName evidence="1">Uncharacterized protein</fullName>
    </submittedName>
</protein>
<name>A0A6V7LU70_9HYME</name>
<gene>
    <name evidence="1" type="ORF">BBRV_LOCUS115708</name>
</gene>
<reference evidence="1" key="1">
    <citation type="submission" date="2020-07" db="EMBL/GenBank/DDBJ databases">
        <authorList>
            <person name="Ferguson B K."/>
        </authorList>
    </citation>
    <scope>NUCLEOTIDE SEQUENCE</scope>
    <source>
        <strain evidence="1">L06</strain>
    </source>
</reference>
<dbReference type="AlphaFoldDB" id="A0A6V7LU70"/>